<accession>A0A4Z1KUZ7</accession>
<reference evidence="1 2" key="1">
    <citation type="submission" date="2017-12" db="EMBL/GenBank/DDBJ databases">
        <title>Comparative genomics of Botrytis spp.</title>
        <authorList>
            <person name="Valero-Jimenez C.A."/>
            <person name="Tapia P."/>
            <person name="Veloso J."/>
            <person name="Silva-Moreno E."/>
            <person name="Staats M."/>
            <person name="Valdes J.H."/>
            <person name="Van Kan J.A.L."/>
        </authorList>
    </citation>
    <scope>NUCLEOTIDE SEQUENCE [LARGE SCALE GENOMIC DNA]</scope>
    <source>
        <strain evidence="1 2">MUCL3349</strain>
    </source>
</reference>
<sequence>MLSLREACKKPEIEIEVPWQKSSTSQSCEVPSRAPNHNGVVFTEDSIKAQHGEFIHGVTQVHKPLRCREYIEDSEIRWPPHQNLPKEELVTIGLEPEVIALLRHLPFLEIDDETSYGTLPYNHSNDVPEAREVLWKGEYDLAPWVVRFGSCKVTPGLFGRTTVYDIRTKHIIQWPNKSPGYINTYLDLQSVPAKIMLDQWIEHLRGLKEMPWSDGRSLHVESEPPTPPSGYVDYIANGHNIVDPIPDADPCLLDS</sequence>
<dbReference type="OrthoDB" id="5343383at2759"/>
<keyword evidence="2" id="KW-1185">Reference proteome</keyword>
<proteinExistence type="predicted"/>
<dbReference type="EMBL" id="PQXO01000173">
    <property type="protein sequence ID" value="TGO88263.1"/>
    <property type="molecule type" value="Genomic_DNA"/>
</dbReference>
<evidence type="ECO:0000313" key="2">
    <source>
        <dbReference type="Proteomes" id="UP000297280"/>
    </source>
</evidence>
<name>A0A4Z1KUZ7_9HELO</name>
<gene>
    <name evidence="1" type="ORF">BPOR_0173g00040</name>
</gene>
<dbReference type="Proteomes" id="UP000297280">
    <property type="component" value="Unassembled WGS sequence"/>
</dbReference>
<comment type="caution">
    <text evidence="1">The sequence shown here is derived from an EMBL/GenBank/DDBJ whole genome shotgun (WGS) entry which is preliminary data.</text>
</comment>
<protein>
    <submittedName>
        <fullName evidence="1">Uncharacterized protein</fullName>
    </submittedName>
</protein>
<dbReference type="AlphaFoldDB" id="A0A4Z1KUZ7"/>
<organism evidence="1 2">
    <name type="scientific">Botrytis porri</name>
    <dbReference type="NCBI Taxonomy" id="87229"/>
    <lineage>
        <taxon>Eukaryota</taxon>
        <taxon>Fungi</taxon>
        <taxon>Dikarya</taxon>
        <taxon>Ascomycota</taxon>
        <taxon>Pezizomycotina</taxon>
        <taxon>Leotiomycetes</taxon>
        <taxon>Helotiales</taxon>
        <taxon>Sclerotiniaceae</taxon>
        <taxon>Botrytis</taxon>
    </lineage>
</organism>
<evidence type="ECO:0000313" key="1">
    <source>
        <dbReference type="EMBL" id="TGO88263.1"/>
    </source>
</evidence>